<dbReference type="InterPro" id="IPR000648">
    <property type="entry name" value="Oxysterol-bd"/>
</dbReference>
<dbReference type="STRING" id="69332.A0A388KLR6"/>
<sequence>MSDVALLTWHCAQNKLATYQKASLDGEGIEGDDEGEEEDEDEDNETDDEALVDSQVVPSDAGDEEYFEALEVLHHHDYLVRSSSAGDPVVLPEQAGVAEPPEEVEGMGEAETETEVEREDLIEPRTRLPAPRPLNRGFSLWSILKNAIGKDLNRITLPATVNEPLSVLQRCAEELEYRSLLEAAVRQESSMERMLLVAAFACSSYYRSILRDAKPFNPLLGETYEWASPEGRTKFIAEQVSHHPPIMAFNCEGLDGQYCIYGEMELRNKFWGKSVEILPIGVCHLRIPKFKDHYTWNKVTTCVHNVVVGKLWIDNYGEMLITNHTTGETCRLRFHKATSQEQGRVAGKAFDAKGVAVYSIHGNYMDKISATPEALAVKSVAPASNGATPKPPRLLWKGTNQLENSVQQYSFSQFTVGLNELTPKLAEVLPPTDSRFRPDQRALRCEIHRRTLAKSDGSLRHQIDYVLRMTS</sequence>
<evidence type="ECO:0000256" key="3">
    <source>
        <dbReference type="SAM" id="MobiDB-lite"/>
    </source>
</evidence>
<comment type="similarity">
    <text evidence="1">Belongs to the OSBP family.</text>
</comment>
<dbReference type="EMBL" id="BFEA01000139">
    <property type="protein sequence ID" value="GBG70996.1"/>
    <property type="molecule type" value="Genomic_DNA"/>
</dbReference>
<dbReference type="Pfam" id="PF01237">
    <property type="entry name" value="Oxysterol_BP"/>
    <property type="match status" value="1"/>
</dbReference>
<dbReference type="GO" id="GO:0016020">
    <property type="term" value="C:membrane"/>
    <property type="evidence" value="ECO:0007669"/>
    <property type="project" value="TreeGrafter"/>
</dbReference>
<proteinExistence type="inferred from homology"/>
<organism evidence="4 5">
    <name type="scientific">Chara braunii</name>
    <name type="common">Braun's stonewort</name>
    <dbReference type="NCBI Taxonomy" id="69332"/>
    <lineage>
        <taxon>Eukaryota</taxon>
        <taxon>Viridiplantae</taxon>
        <taxon>Streptophyta</taxon>
        <taxon>Charophyceae</taxon>
        <taxon>Charales</taxon>
        <taxon>Characeae</taxon>
        <taxon>Chara</taxon>
    </lineage>
</organism>
<dbReference type="Gramene" id="GBG70996">
    <property type="protein sequence ID" value="GBG70996"/>
    <property type="gene ID" value="CBR_g8295"/>
</dbReference>
<feature type="compositionally biased region" description="Acidic residues" evidence="3">
    <location>
        <begin position="100"/>
        <end position="118"/>
    </location>
</feature>
<gene>
    <name evidence="4" type="ORF">CBR_g8295</name>
</gene>
<keyword evidence="5" id="KW-1185">Reference proteome</keyword>
<dbReference type="InterPro" id="IPR037239">
    <property type="entry name" value="OSBP_sf"/>
</dbReference>
<dbReference type="GO" id="GO:0005829">
    <property type="term" value="C:cytosol"/>
    <property type="evidence" value="ECO:0007669"/>
    <property type="project" value="TreeGrafter"/>
</dbReference>
<protein>
    <recommendedName>
        <fullName evidence="6">Oxysterol-binding protein</fullName>
    </recommendedName>
</protein>
<evidence type="ECO:0000256" key="2">
    <source>
        <dbReference type="ARBA" id="ARBA00022553"/>
    </source>
</evidence>
<comment type="caution">
    <text evidence="4">The sequence shown here is derived from an EMBL/GenBank/DDBJ whole genome shotgun (WGS) entry which is preliminary data.</text>
</comment>
<evidence type="ECO:0008006" key="6">
    <source>
        <dbReference type="Google" id="ProtNLM"/>
    </source>
</evidence>
<dbReference type="Proteomes" id="UP000265515">
    <property type="component" value="Unassembled WGS sequence"/>
</dbReference>
<dbReference type="OrthoDB" id="1914979at2759"/>
<accession>A0A388KLR6</accession>
<dbReference type="SUPFAM" id="SSF144000">
    <property type="entry name" value="Oxysterol-binding protein-like"/>
    <property type="match status" value="1"/>
</dbReference>
<feature type="region of interest" description="Disordered" evidence="3">
    <location>
        <begin position="21"/>
        <end position="55"/>
    </location>
</feature>
<reference evidence="4 5" key="1">
    <citation type="journal article" date="2018" name="Cell">
        <title>The Chara Genome: Secondary Complexity and Implications for Plant Terrestrialization.</title>
        <authorList>
            <person name="Nishiyama T."/>
            <person name="Sakayama H."/>
            <person name="Vries J.D."/>
            <person name="Buschmann H."/>
            <person name="Saint-Marcoux D."/>
            <person name="Ullrich K.K."/>
            <person name="Haas F.B."/>
            <person name="Vanderstraeten L."/>
            <person name="Becker D."/>
            <person name="Lang D."/>
            <person name="Vosolsobe S."/>
            <person name="Rombauts S."/>
            <person name="Wilhelmsson P.K.I."/>
            <person name="Janitza P."/>
            <person name="Kern R."/>
            <person name="Heyl A."/>
            <person name="Rumpler F."/>
            <person name="Villalobos L.I.A.C."/>
            <person name="Clay J.M."/>
            <person name="Skokan R."/>
            <person name="Toyoda A."/>
            <person name="Suzuki Y."/>
            <person name="Kagoshima H."/>
            <person name="Schijlen E."/>
            <person name="Tajeshwar N."/>
            <person name="Catarino B."/>
            <person name="Hetherington A.J."/>
            <person name="Saltykova A."/>
            <person name="Bonnot C."/>
            <person name="Breuninger H."/>
            <person name="Symeonidi A."/>
            <person name="Radhakrishnan G.V."/>
            <person name="Van Nieuwerburgh F."/>
            <person name="Deforce D."/>
            <person name="Chang C."/>
            <person name="Karol K.G."/>
            <person name="Hedrich R."/>
            <person name="Ulvskov P."/>
            <person name="Glockner G."/>
            <person name="Delwiche C.F."/>
            <person name="Petrasek J."/>
            <person name="Van de Peer Y."/>
            <person name="Friml J."/>
            <person name="Beilby M."/>
            <person name="Dolan L."/>
            <person name="Kohara Y."/>
            <person name="Sugano S."/>
            <person name="Fujiyama A."/>
            <person name="Delaux P.-M."/>
            <person name="Quint M."/>
            <person name="TheiBen G."/>
            <person name="Hagemann M."/>
            <person name="Harholt J."/>
            <person name="Dunand C."/>
            <person name="Zachgo S."/>
            <person name="Langdale J."/>
            <person name="Maumus F."/>
            <person name="Straeten D.V.D."/>
            <person name="Gould S.B."/>
            <person name="Rensing S.A."/>
        </authorList>
    </citation>
    <scope>NUCLEOTIDE SEQUENCE [LARGE SCALE GENOMIC DNA]</scope>
    <source>
        <strain evidence="4 5">S276</strain>
    </source>
</reference>
<feature type="region of interest" description="Disordered" evidence="3">
    <location>
        <begin position="97"/>
        <end position="120"/>
    </location>
</feature>
<dbReference type="OMA" id="WYCISLY"/>
<dbReference type="FunFam" id="2.40.160.120:FF:000005">
    <property type="entry name" value="Oxysterol-binding protein"/>
    <property type="match status" value="1"/>
</dbReference>
<dbReference type="PANTHER" id="PTHR10972">
    <property type="entry name" value="OXYSTEROL-BINDING PROTEIN-RELATED"/>
    <property type="match status" value="1"/>
</dbReference>
<dbReference type="AlphaFoldDB" id="A0A388KLR6"/>
<keyword evidence="2" id="KW-0597">Phosphoprotein</keyword>
<evidence type="ECO:0000256" key="1">
    <source>
        <dbReference type="ARBA" id="ARBA00008842"/>
    </source>
</evidence>
<dbReference type="Gene3D" id="2.40.160.120">
    <property type="match status" value="1"/>
</dbReference>
<dbReference type="PANTHER" id="PTHR10972:SF205">
    <property type="entry name" value="OXYSTEROL-BINDING PROTEIN 1"/>
    <property type="match status" value="1"/>
</dbReference>
<evidence type="ECO:0000313" key="4">
    <source>
        <dbReference type="EMBL" id="GBG70996.1"/>
    </source>
</evidence>
<evidence type="ECO:0000313" key="5">
    <source>
        <dbReference type="Proteomes" id="UP000265515"/>
    </source>
</evidence>
<feature type="compositionally biased region" description="Acidic residues" evidence="3">
    <location>
        <begin position="27"/>
        <end position="51"/>
    </location>
</feature>
<name>A0A388KLR6_CHABU</name>
<dbReference type="GO" id="GO:0032934">
    <property type="term" value="F:sterol binding"/>
    <property type="evidence" value="ECO:0007669"/>
    <property type="project" value="TreeGrafter"/>
</dbReference>